<dbReference type="PANTHER" id="PTHR35473">
    <property type="entry name" value="1-ACYL-SN-GLYCEROL-3-PHOSPHATE ACYLTRANSFERASE"/>
    <property type="match status" value="1"/>
</dbReference>
<dbReference type="RefSeq" id="WP_188041776.1">
    <property type="nucleotide sequence ID" value="NZ_JACVHF010000034.1"/>
</dbReference>
<evidence type="ECO:0000313" key="2">
    <source>
        <dbReference type="EMBL" id="MBC9786353.1"/>
    </source>
</evidence>
<dbReference type="EMBL" id="JACVHF010000034">
    <property type="protein sequence ID" value="MBC9786353.1"/>
    <property type="molecule type" value="Genomic_DNA"/>
</dbReference>
<proteinExistence type="predicted"/>
<keyword evidence="1" id="KW-1133">Transmembrane helix</keyword>
<name>A0ABR7T8G3_HELCL</name>
<evidence type="ECO:0000256" key="1">
    <source>
        <dbReference type="SAM" id="Phobius"/>
    </source>
</evidence>
<gene>
    <name evidence="2" type="ORF">H1S01_17995</name>
</gene>
<feature type="transmembrane region" description="Helical" evidence="1">
    <location>
        <begin position="6"/>
        <end position="23"/>
    </location>
</feature>
<dbReference type="InterPro" id="IPR021995">
    <property type="entry name" value="DUF3593"/>
</dbReference>
<dbReference type="PANTHER" id="PTHR35473:SF3">
    <property type="entry name" value="1-ACYL-SN-GLYCEROL-3-PHOSPHATE ACYLTRANSFERASE"/>
    <property type="match status" value="1"/>
</dbReference>
<accession>A0ABR7T8G3</accession>
<dbReference type="Proteomes" id="UP000617402">
    <property type="component" value="Unassembled WGS sequence"/>
</dbReference>
<keyword evidence="3" id="KW-1185">Reference proteome</keyword>
<protein>
    <submittedName>
        <fullName evidence="2">DUF3593 domain-containing protein</fullName>
    </submittedName>
</protein>
<sequence length="107" mass="11757">MSSTAEMVMTLSIIPYLYFLYCLKQVRKNNPDLIHPRTVSGFMTLLGFVAFTAVTGVIATKVMGASTLGHVDFLHGISESGLTITNGIILSGLRKHLKQLEEKETNQ</sequence>
<keyword evidence="1" id="KW-0812">Transmembrane</keyword>
<dbReference type="Pfam" id="PF12159">
    <property type="entry name" value="DUF3593"/>
    <property type="match status" value="1"/>
</dbReference>
<comment type="caution">
    <text evidence="2">The sequence shown here is derived from an EMBL/GenBank/DDBJ whole genome shotgun (WGS) entry which is preliminary data.</text>
</comment>
<evidence type="ECO:0000313" key="3">
    <source>
        <dbReference type="Proteomes" id="UP000617402"/>
    </source>
</evidence>
<feature type="transmembrane region" description="Helical" evidence="1">
    <location>
        <begin position="44"/>
        <end position="67"/>
    </location>
</feature>
<keyword evidence="1" id="KW-0472">Membrane</keyword>
<reference evidence="2 3" key="1">
    <citation type="submission" date="2020-07" db="EMBL/GenBank/DDBJ databases">
        <title>Draft whole-genome sequence of Heliobacterium chlorum DSM 3682, type strain.</title>
        <authorList>
            <person name="Kyndt J.A."/>
            <person name="Meyer T.E."/>
            <person name="Imhoff J.F."/>
        </authorList>
    </citation>
    <scope>NUCLEOTIDE SEQUENCE [LARGE SCALE GENOMIC DNA]</scope>
    <source>
        <strain evidence="2 3">DSM 3682</strain>
    </source>
</reference>
<organism evidence="2 3">
    <name type="scientific">Heliobacterium chlorum</name>
    <dbReference type="NCBI Taxonomy" id="2698"/>
    <lineage>
        <taxon>Bacteria</taxon>
        <taxon>Bacillati</taxon>
        <taxon>Bacillota</taxon>
        <taxon>Clostridia</taxon>
        <taxon>Eubacteriales</taxon>
        <taxon>Heliobacteriaceae</taxon>
        <taxon>Heliobacterium</taxon>
    </lineage>
</organism>